<proteinExistence type="predicted"/>
<evidence type="ECO:0000256" key="1">
    <source>
        <dbReference type="SAM" id="MobiDB-lite"/>
    </source>
</evidence>
<comment type="caution">
    <text evidence="2">The sequence shown here is derived from an EMBL/GenBank/DDBJ whole genome shotgun (WGS) entry which is preliminary data.</text>
</comment>
<protein>
    <submittedName>
        <fullName evidence="2">Uncharacterized protein</fullName>
    </submittedName>
</protein>
<accession>A0AAD7EKH4</accession>
<dbReference type="EMBL" id="JARIHO010000037">
    <property type="protein sequence ID" value="KAJ7330286.1"/>
    <property type="molecule type" value="Genomic_DNA"/>
</dbReference>
<dbReference type="AlphaFoldDB" id="A0AAD7EKH4"/>
<gene>
    <name evidence="2" type="ORF">DFH08DRAFT_815208</name>
</gene>
<feature type="region of interest" description="Disordered" evidence="1">
    <location>
        <begin position="299"/>
        <end position="319"/>
    </location>
</feature>
<name>A0AAD7EKH4_9AGAR</name>
<sequence length="319" mass="35191">MPNQTGDNAGTNNNSFHAIQDVTQLTNSQQLTMPPEGAVKGPKFFVRVYRAHYKANTQETVGKLHYAIPRIVVAPALRISLPIGRESFQERLAAPWHFLVSGLLEEVTKKLTDQVVWATLTIIFIAIPYNTPLPRYIMTLQSFSIFDEEEGLKYIHRLITTKLKSIKEATDFLVKNTPGIASDVAAASLDTINVKALEIALPGGKKDVVWNVYFTPPHSMSIFHYMEWTQAARKLVYESDFGLGVAHTGDLQFICGGCKSYDHPVGLCFLQHIPGWFGETLKSVTADDATLLKGDEKVDKNAGASGFKSTHKKPKSGGG</sequence>
<organism evidence="2 3">
    <name type="scientific">Mycena albidolilacea</name>
    <dbReference type="NCBI Taxonomy" id="1033008"/>
    <lineage>
        <taxon>Eukaryota</taxon>
        <taxon>Fungi</taxon>
        <taxon>Dikarya</taxon>
        <taxon>Basidiomycota</taxon>
        <taxon>Agaricomycotina</taxon>
        <taxon>Agaricomycetes</taxon>
        <taxon>Agaricomycetidae</taxon>
        <taxon>Agaricales</taxon>
        <taxon>Marasmiineae</taxon>
        <taxon>Mycenaceae</taxon>
        <taxon>Mycena</taxon>
    </lineage>
</organism>
<keyword evidence="3" id="KW-1185">Reference proteome</keyword>
<reference evidence="2" key="1">
    <citation type="submission" date="2023-03" db="EMBL/GenBank/DDBJ databases">
        <title>Massive genome expansion in bonnet fungi (Mycena s.s.) driven by repeated elements and novel gene families across ecological guilds.</title>
        <authorList>
            <consortium name="Lawrence Berkeley National Laboratory"/>
            <person name="Harder C.B."/>
            <person name="Miyauchi S."/>
            <person name="Viragh M."/>
            <person name="Kuo A."/>
            <person name="Thoen E."/>
            <person name="Andreopoulos B."/>
            <person name="Lu D."/>
            <person name="Skrede I."/>
            <person name="Drula E."/>
            <person name="Henrissat B."/>
            <person name="Morin E."/>
            <person name="Kohler A."/>
            <person name="Barry K."/>
            <person name="LaButti K."/>
            <person name="Morin E."/>
            <person name="Salamov A."/>
            <person name="Lipzen A."/>
            <person name="Mereny Z."/>
            <person name="Hegedus B."/>
            <person name="Baldrian P."/>
            <person name="Stursova M."/>
            <person name="Weitz H."/>
            <person name="Taylor A."/>
            <person name="Grigoriev I.V."/>
            <person name="Nagy L.G."/>
            <person name="Martin F."/>
            <person name="Kauserud H."/>
        </authorList>
    </citation>
    <scope>NUCLEOTIDE SEQUENCE</scope>
    <source>
        <strain evidence="2">CBHHK002</strain>
    </source>
</reference>
<evidence type="ECO:0000313" key="2">
    <source>
        <dbReference type="EMBL" id="KAJ7330286.1"/>
    </source>
</evidence>
<evidence type="ECO:0000313" key="3">
    <source>
        <dbReference type="Proteomes" id="UP001218218"/>
    </source>
</evidence>
<feature type="compositionally biased region" description="Basic residues" evidence="1">
    <location>
        <begin position="309"/>
        <end position="319"/>
    </location>
</feature>
<dbReference type="Proteomes" id="UP001218218">
    <property type="component" value="Unassembled WGS sequence"/>
</dbReference>